<dbReference type="Proteomes" id="UP000831701">
    <property type="component" value="Chromosome 6"/>
</dbReference>
<gene>
    <name evidence="1" type="ORF">L3Q82_024024</name>
</gene>
<comment type="caution">
    <text evidence="1">The sequence shown here is derived from an EMBL/GenBank/DDBJ whole genome shotgun (WGS) entry which is preliminary data.</text>
</comment>
<organism evidence="1 2">
    <name type="scientific">Scortum barcoo</name>
    <name type="common">barcoo grunter</name>
    <dbReference type="NCBI Taxonomy" id="214431"/>
    <lineage>
        <taxon>Eukaryota</taxon>
        <taxon>Metazoa</taxon>
        <taxon>Chordata</taxon>
        <taxon>Craniata</taxon>
        <taxon>Vertebrata</taxon>
        <taxon>Euteleostomi</taxon>
        <taxon>Actinopterygii</taxon>
        <taxon>Neopterygii</taxon>
        <taxon>Teleostei</taxon>
        <taxon>Neoteleostei</taxon>
        <taxon>Acanthomorphata</taxon>
        <taxon>Eupercaria</taxon>
        <taxon>Centrarchiformes</taxon>
        <taxon>Terapontoidei</taxon>
        <taxon>Terapontidae</taxon>
        <taxon>Scortum</taxon>
    </lineage>
</organism>
<feature type="non-terminal residue" evidence="1">
    <location>
        <position position="1"/>
    </location>
</feature>
<sequence>CLFTRLSSQTALAPVTLTERTILARLRMHVISFLLFTFLLLILLFPSTEMRRPGKGRGLRGARHKFTRDRVRGAGRKSKSDPSWLVAPDCSELTESGDVFVDCQDRRLTSIPTRQTWSEQPKHLLLARNRIKVLRDGAFSGYESLTSLDLQQNQIALVEDGAFEGLTHLTTLLLQHNLLGTLSEEALIPMPNLGYLRLYDNPWNCLCPMDSLIRTLQIPSNRNLGNHARCAEPISLKGLKLKKVDAEVLCRESDSTGNPQGDQTDSTYPVEPSPIRTKPDATMSCHTYLFPQIRMDCSLTEVPIGIPEDVVHIDLSHNSISHLRARDFQGARGLRTLNLSMNTMEHIDTGSLFGLLHLRELDLSGNSLHFVQYGVLEDLYFLTQLKLGGNPWVCDYSIHYMVYWLHLHPGVKHSGLLCRSPPEHTGESVEEYVHSYNRECPKDRQHSRADHDQMDPELWNTPLEVQGELEEELEPSHLRVPQKYQIIRLS</sequence>
<dbReference type="EMBL" id="CM041536">
    <property type="protein sequence ID" value="KAI3371424.1"/>
    <property type="molecule type" value="Genomic_DNA"/>
</dbReference>
<keyword evidence="2" id="KW-1185">Reference proteome</keyword>
<proteinExistence type="predicted"/>
<accession>A0ACB8WV46</accession>
<name>A0ACB8WV46_9TELE</name>
<evidence type="ECO:0000313" key="2">
    <source>
        <dbReference type="Proteomes" id="UP000831701"/>
    </source>
</evidence>
<reference evidence="1" key="1">
    <citation type="submission" date="2022-04" db="EMBL/GenBank/DDBJ databases">
        <title>Jade perch genome.</title>
        <authorList>
            <person name="Chao B."/>
        </authorList>
    </citation>
    <scope>NUCLEOTIDE SEQUENCE</scope>
    <source>
        <strain evidence="1">CB-2022</strain>
    </source>
</reference>
<evidence type="ECO:0000313" key="1">
    <source>
        <dbReference type="EMBL" id="KAI3371424.1"/>
    </source>
</evidence>
<protein>
    <submittedName>
        <fullName evidence="1">Uncharacterized protein</fullName>
    </submittedName>
</protein>